<evidence type="ECO:0000256" key="4">
    <source>
        <dbReference type="ARBA" id="ARBA00022525"/>
    </source>
</evidence>
<dbReference type="SUPFAM" id="SSF53933">
    <property type="entry name" value="Microbial ribonucleases"/>
    <property type="match status" value="1"/>
</dbReference>
<evidence type="ECO:0000313" key="7">
    <source>
        <dbReference type="EMBL" id="AYE35826.1"/>
    </source>
</evidence>
<reference evidence="7 8" key="1">
    <citation type="submission" date="2017-09" db="EMBL/GenBank/DDBJ databases">
        <authorList>
            <person name="Thomas P."/>
            <person name="Seyboldt C."/>
        </authorList>
    </citation>
    <scope>NUCLEOTIDE SEQUENCE [LARGE SCALE GENOMIC DNA]</scope>
    <source>
        <strain evidence="7 8">DSM 7534</strain>
    </source>
</reference>
<evidence type="ECO:0000256" key="1">
    <source>
        <dbReference type="ARBA" id="ARBA00004613"/>
    </source>
</evidence>
<keyword evidence="6" id="KW-0378">Hydrolase</keyword>
<keyword evidence="4" id="KW-0964">Secreted</keyword>
<protein>
    <recommendedName>
        <fullName evidence="3">Ribonuclease</fullName>
    </recommendedName>
</protein>
<dbReference type="AlphaFoldDB" id="A0A9N7JPP9"/>
<dbReference type="PRINTS" id="PR00117">
    <property type="entry name" value="BARNASE"/>
</dbReference>
<dbReference type="InterPro" id="IPR001887">
    <property type="entry name" value="Barnase"/>
</dbReference>
<gene>
    <name evidence="7" type="ORF">CP523_05475</name>
</gene>
<proteinExistence type="inferred from homology"/>
<dbReference type="GO" id="GO:0003723">
    <property type="term" value="F:RNA binding"/>
    <property type="evidence" value="ECO:0007669"/>
    <property type="project" value="InterPro"/>
</dbReference>
<dbReference type="GO" id="GO:0005576">
    <property type="term" value="C:extracellular region"/>
    <property type="evidence" value="ECO:0007669"/>
    <property type="project" value="UniProtKB-SubCell"/>
</dbReference>
<accession>A0A9N7JPP9</accession>
<dbReference type="EMBL" id="CP023671">
    <property type="protein sequence ID" value="AYE35826.1"/>
    <property type="molecule type" value="Genomic_DNA"/>
</dbReference>
<evidence type="ECO:0000256" key="3">
    <source>
        <dbReference type="ARBA" id="ARBA00022214"/>
    </source>
</evidence>
<comment type="similarity">
    <text evidence="2">Belongs to the ribonuclease N1/T1 family.</text>
</comment>
<evidence type="ECO:0000313" key="8">
    <source>
        <dbReference type="Proteomes" id="UP000280586"/>
    </source>
</evidence>
<name>A0A9N7JPP9_CLOSE</name>
<dbReference type="Pfam" id="PF00545">
    <property type="entry name" value="Ribonuclease"/>
    <property type="match status" value="1"/>
</dbReference>
<evidence type="ECO:0000256" key="6">
    <source>
        <dbReference type="ARBA" id="ARBA00022801"/>
    </source>
</evidence>
<keyword evidence="5" id="KW-0540">Nuclease</keyword>
<dbReference type="KEGG" id="csep:CP523_05475"/>
<sequence length="163" mass="18411">MGYLPEIANKIKNGERFERIVDSIRGAKGGGNPEAHNVVNYMKLKEQYKVTELGNDVVESLRTTGKLPSEYITEQEALNAGWKRGKALNNYAPGKKYGGDIFKNDTKVLPDAQGRVWYEADVGLDYTRGRNNNPGYRILYSNDGLIYGTYDHYESVFKIGTYK</sequence>
<dbReference type="InterPro" id="IPR053753">
    <property type="entry name" value="RNase_N1/T1-like_sf"/>
</dbReference>
<dbReference type="InterPro" id="IPR016191">
    <property type="entry name" value="Ribonuclease/ribotoxin"/>
</dbReference>
<dbReference type="GO" id="GO:0004521">
    <property type="term" value="F:RNA endonuclease activity"/>
    <property type="evidence" value="ECO:0007669"/>
    <property type="project" value="InterPro"/>
</dbReference>
<comment type="subcellular location">
    <subcellularLocation>
        <location evidence="1">Secreted</location>
    </subcellularLocation>
</comment>
<evidence type="ECO:0000256" key="5">
    <source>
        <dbReference type="ARBA" id="ARBA00022722"/>
    </source>
</evidence>
<dbReference type="InterPro" id="IPR000026">
    <property type="entry name" value="N1-like"/>
</dbReference>
<dbReference type="Gene3D" id="3.40.20.20">
    <property type="match status" value="2"/>
</dbReference>
<dbReference type="Proteomes" id="UP000280586">
    <property type="component" value="Chromosome"/>
</dbReference>
<dbReference type="GO" id="GO:0016787">
    <property type="term" value="F:hydrolase activity"/>
    <property type="evidence" value="ECO:0007669"/>
    <property type="project" value="UniProtKB-KW"/>
</dbReference>
<organism evidence="7 8">
    <name type="scientific">Clostridium septicum</name>
    <dbReference type="NCBI Taxonomy" id="1504"/>
    <lineage>
        <taxon>Bacteria</taxon>
        <taxon>Bacillati</taxon>
        <taxon>Bacillota</taxon>
        <taxon>Clostridia</taxon>
        <taxon>Eubacteriales</taxon>
        <taxon>Clostridiaceae</taxon>
        <taxon>Clostridium</taxon>
    </lineage>
</organism>
<evidence type="ECO:0000256" key="2">
    <source>
        <dbReference type="ARBA" id="ARBA00009006"/>
    </source>
</evidence>